<dbReference type="EMBL" id="JADFTS010000007">
    <property type="protein sequence ID" value="KAF9596314.1"/>
    <property type="molecule type" value="Genomic_DNA"/>
</dbReference>
<dbReference type="PRINTS" id="PR01041">
    <property type="entry name" value="TRNASYNTHMET"/>
</dbReference>
<dbReference type="Proteomes" id="UP000631114">
    <property type="component" value="Unassembled WGS sequence"/>
</dbReference>
<keyword evidence="5" id="KW-0030">Aminoacyl-tRNA synthetase</keyword>
<evidence type="ECO:0000256" key="6">
    <source>
        <dbReference type="SAM" id="SignalP"/>
    </source>
</evidence>
<proteinExistence type="predicted"/>
<name>A0A835HD77_9MAGN</name>
<feature type="chain" id="PRO_5032619758" description="Methionyl/Leucyl tRNA synthetase domain-containing protein" evidence="6">
    <location>
        <begin position="18"/>
        <end position="197"/>
    </location>
</feature>
<keyword evidence="2" id="KW-0547">Nucleotide-binding</keyword>
<dbReference type="Pfam" id="PF09334">
    <property type="entry name" value="tRNA-synt_1g"/>
    <property type="match status" value="1"/>
</dbReference>
<evidence type="ECO:0000256" key="1">
    <source>
        <dbReference type="ARBA" id="ARBA00022598"/>
    </source>
</evidence>
<dbReference type="PANTHER" id="PTHR43326:SF1">
    <property type="entry name" value="METHIONINE--TRNA LIGASE, MITOCHONDRIAL"/>
    <property type="match status" value="1"/>
</dbReference>
<dbReference type="GO" id="GO:0004825">
    <property type="term" value="F:methionine-tRNA ligase activity"/>
    <property type="evidence" value="ECO:0007669"/>
    <property type="project" value="InterPro"/>
</dbReference>
<dbReference type="AlphaFoldDB" id="A0A835HD77"/>
<dbReference type="GO" id="GO:0009570">
    <property type="term" value="C:chloroplast stroma"/>
    <property type="evidence" value="ECO:0007669"/>
    <property type="project" value="TreeGrafter"/>
</dbReference>
<evidence type="ECO:0000259" key="7">
    <source>
        <dbReference type="Pfam" id="PF09334"/>
    </source>
</evidence>
<organism evidence="8 9">
    <name type="scientific">Coptis chinensis</name>
    <dbReference type="NCBI Taxonomy" id="261450"/>
    <lineage>
        <taxon>Eukaryota</taxon>
        <taxon>Viridiplantae</taxon>
        <taxon>Streptophyta</taxon>
        <taxon>Embryophyta</taxon>
        <taxon>Tracheophyta</taxon>
        <taxon>Spermatophyta</taxon>
        <taxon>Magnoliopsida</taxon>
        <taxon>Ranunculales</taxon>
        <taxon>Ranunculaceae</taxon>
        <taxon>Coptidoideae</taxon>
        <taxon>Coptis</taxon>
    </lineage>
</organism>
<dbReference type="OrthoDB" id="24670at2759"/>
<evidence type="ECO:0000256" key="4">
    <source>
        <dbReference type="ARBA" id="ARBA00022917"/>
    </source>
</evidence>
<accession>A0A835HD77</accession>
<feature type="domain" description="Methionyl/Leucyl tRNA synthetase" evidence="7">
    <location>
        <begin position="56"/>
        <end position="183"/>
    </location>
</feature>
<dbReference type="InterPro" id="IPR033911">
    <property type="entry name" value="MetRS_core"/>
</dbReference>
<gene>
    <name evidence="8" type="ORF">IFM89_008840</name>
</gene>
<keyword evidence="9" id="KW-1185">Reference proteome</keyword>
<evidence type="ECO:0000256" key="2">
    <source>
        <dbReference type="ARBA" id="ARBA00022741"/>
    </source>
</evidence>
<dbReference type="Gene3D" id="3.40.50.620">
    <property type="entry name" value="HUPs"/>
    <property type="match status" value="1"/>
</dbReference>
<sequence>MAVRLLLSCSLVTCTNTRFFPHPQNLFPCSKAALFCSLNVNNNNTEKQMKKQEPFVLTTPLYYVNAPPHMGSAYTTIAADAIARFQRLVGKNVIFITGTDEHGEKIATAATAAGSTPSQHCHNVSHAYKMLWNDLDIAYDKFIRTTDPSHEAIVKEFYSRVLTSGDIYRAEYEGLYCVNCEEYKVVLLHFENICVLE</sequence>
<dbReference type="GO" id="GO:0006431">
    <property type="term" value="P:methionyl-tRNA aminoacylation"/>
    <property type="evidence" value="ECO:0007669"/>
    <property type="project" value="InterPro"/>
</dbReference>
<dbReference type="InterPro" id="IPR014729">
    <property type="entry name" value="Rossmann-like_a/b/a_fold"/>
</dbReference>
<protein>
    <recommendedName>
        <fullName evidence="7">Methionyl/Leucyl tRNA synthetase domain-containing protein</fullName>
    </recommendedName>
</protein>
<keyword evidence="4" id="KW-0648">Protein biosynthesis</keyword>
<comment type="caution">
    <text evidence="8">The sequence shown here is derived from an EMBL/GenBank/DDBJ whole genome shotgun (WGS) entry which is preliminary data.</text>
</comment>
<evidence type="ECO:0000256" key="3">
    <source>
        <dbReference type="ARBA" id="ARBA00022840"/>
    </source>
</evidence>
<evidence type="ECO:0000313" key="9">
    <source>
        <dbReference type="Proteomes" id="UP000631114"/>
    </source>
</evidence>
<evidence type="ECO:0000256" key="5">
    <source>
        <dbReference type="ARBA" id="ARBA00023146"/>
    </source>
</evidence>
<dbReference type="InterPro" id="IPR015413">
    <property type="entry name" value="Methionyl/Leucyl_tRNA_Synth"/>
</dbReference>
<dbReference type="PANTHER" id="PTHR43326">
    <property type="entry name" value="METHIONYL-TRNA SYNTHETASE"/>
    <property type="match status" value="1"/>
</dbReference>
<keyword evidence="3" id="KW-0067">ATP-binding</keyword>
<feature type="signal peptide" evidence="6">
    <location>
        <begin position="1"/>
        <end position="17"/>
    </location>
</feature>
<dbReference type="SUPFAM" id="SSF52374">
    <property type="entry name" value="Nucleotidylyl transferase"/>
    <property type="match status" value="1"/>
</dbReference>
<dbReference type="GO" id="GO:0005524">
    <property type="term" value="F:ATP binding"/>
    <property type="evidence" value="ECO:0007669"/>
    <property type="project" value="UniProtKB-KW"/>
</dbReference>
<dbReference type="InterPro" id="IPR023457">
    <property type="entry name" value="Met-tRNA_synth_2"/>
</dbReference>
<keyword evidence="6" id="KW-0732">Signal</keyword>
<evidence type="ECO:0000313" key="8">
    <source>
        <dbReference type="EMBL" id="KAF9596314.1"/>
    </source>
</evidence>
<reference evidence="8 9" key="1">
    <citation type="submission" date="2020-10" db="EMBL/GenBank/DDBJ databases">
        <title>The Coptis chinensis genome and diversification of protoberbering-type alkaloids.</title>
        <authorList>
            <person name="Wang B."/>
            <person name="Shu S."/>
            <person name="Song C."/>
            <person name="Liu Y."/>
        </authorList>
    </citation>
    <scope>NUCLEOTIDE SEQUENCE [LARGE SCALE GENOMIC DNA]</scope>
    <source>
        <strain evidence="8">HL-2020</strain>
        <tissue evidence="8">Leaf</tissue>
    </source>
</reference>
<keyword evidence="1" id="KW-0436">Ligase</keyword>
<dbReference type="GO" id="GO:0005739">
    <property type="term" value="C:mitochondrion"/>
    <property type="evidence" value="ECO:0007669"/>
    <property type="project" value="TreeGrafter"/>
</dbReference>